<dbReference type="PROSITE" id="PS51257">
    <property type="entry name" value="PROKAR_LIPOPROTEIN"/>
    <property type="match status" value="1"/>
</dbReference>
<dbReference type="AlphaFoldDB" id="A0A938B6S7"/>
<evidence type="ECO:0008006" key="3">
    <source>
        <dbReference type="Google" id="ProtNLM"/>
    </source>
</evidence>
<dbReference type="EMBL" id="VGLS01001037">
    <property type="protein sequence ID" value="MBM3226755.1"/>
    <property type="molecule type" value="Genomic_DNA"/>
</dbReference>
<name>A0A938B6S7_UNCTE</name>
<reference evidence="1" key="1">
    <citation type="submission" date="2019-03" db="EMBL/GenBank/DDBJ databases">
        <title>Lake Tanganyika Metagenome-Assembled Genomes (MAGs).</title>
        <authorList>
            <person name="Tran P."/>
        </authorList>
    </citation>
    <scope>NUCLEOTIDE SEQUENCE</scope>
    <source>
        <strain evidence="1">K_DeepCast_65m_m2_066</strain>
    </source>
</reference>
<comment type="caution">
    <text evidence="1">The sequence shown here is derived from an EMBL/GenBank/DDBJ whole genome shotgun (WGS) entry which is preliminary data.</text>
</comment>
<protein>
    <recommendedName>
        <fullName evidence="3">DUF4398 domain-containing protein</fullName>
    </recommendedName>
</protein>
<evidence type="ECO:0000313" key="2">
    <source>
        <dbReference type="Proteomes" id="UP000712673"/>
    </source>
</evidence>
<organism evidence="1 2">
    <name type="scientific">Tectimicrobiota bacterium</name>
    <dbReference type="NCBI Taxonomy" id="2528274"/>
    <lineage>
        <taxon>Bacteria</taxon>
        <taxon>Pseudomonadati</taxon>
        <taxon>Nitrospinota/Tectimicrobiota group</taxon>
        <taxon>Candidatus Tectimicrobiota</taxon>
    </lineage>
</organism>
<proteinExistence type="predicted"/>
<gene>
    <name evidence="1" type="ORF">FJZ47_23575</name>
</gene>
<sequence>MHLACLRCQQWWEVVQVGVLAALLLGGCAPHEGPQTVPPAGVDASKRVMALEACVARAQQSVSGAADAGVSAGVLAPINSSIADAQDAVDDAHKLLQQQKGQEATDRAMQGLEECERIDAMVHKARQDAAERQQRVQLTQEAETRLSQTAACMTSARQVALRTRQTTGKRPAESTGSRVLDSAETALKQARAALAQNDPKSALGFLDTAHTHCQTALAAPGAGPTSPVRRGP</sequence>
<accession>A0A938B6S7</accession>
<dbReference type="Proteomes" id="UP000712673">
    <property type="component" value="Unassembled WGS sequence"/>
</dbReference>
<evidence type="ECO:0000313" key="1">
    <source>
        <dbReference type="EMBL" id="MBM3226755.1"/>
    </source>
</evidence>